<organism evidence="1 2">
    <name type="scientific">Roseateles subflavus</name>
    <dbReference type="NCBI Taxonomy" id="3053353"/>
    <lineage>
        <taxon>Bacteria</taxon>
        <taxon>Pseudomonadati</taxon>
        <taxon>Pseudomonadota</taxon>
        <taxon>Betaproteobacteria</taxon>
        <taxon>Burkholderiales</taxon>
        <taxon>Sphaerotilaceae</taxon>
        <taxon>Roseateles</taxon>
    </lineage>
</organism>
<accession>A0ABT7LR49</accession>
<name>A0ABT7LR49_9BURK</name>
<dbReference type="RefSeq" id="WP_285984688.1">
    <property type="nucleotide sequence ID" value="NZ_JASVDS010000010.1"/>
</dbReference>
<sequence>MPSSGPNIYTVTAKIDSTGNFAQCTYTSGGKVVTPPLNAPSAVAQFNQTLPSASGLQLVGAMVTNNTTPPTTSFVPASITEGSVSQVSVSVPNPNAAPQAVRGVVLVFSKLSASGYPVLYPTSDPQVINPGT</sequence>
<gene>
    <name evidence="1" type="ORF">QRD43_22105</name>
</gene>
<evidence type="ECO:0000313" key="2">
    <source>
        <dbReference type="Proteomes" id="UP001238603"/>
    </source>
</evidence>
<evidence type="ECO:0000313" key="1">
    <source>
        <dbReference type="EMBL" id="MDL5034615.1"/>
    </source>
</evidence>
<reference evidence="1 2" key="1">
    <citation type="submission" date="2023-06" db="EMBL/GenBank/DDBJ databases">
        <title>Pelomonas sp. APW6 16S ribosomal RNA gene genome sequencing and assembly.</title>
        <authorList>
            <person name="Woo H."/>
        </authorList>
    </citation>
    <scope>NUCLEOTIDE SEQUENCE [LARGE SCALE GENOMIC DNA]</scope>
    <source>
        <strain evidence="1 2">APW6</strain>
    </source>
</reference>
<comment type="caution">
    <text evidence="1">The sequence shown here is derived from an EMBL/GenBank/DDBJ whole genome shotgun (WGS) entry which is preliminary data.</text>
</comment>
<dbReference type="Proteomes" id="UP001238603">
    <property type="component" value="Unassembled WGS sequence"/>
</dbReference>
<dbReference type="EMBL" id="JASVDS010000010">
    <property type="protein sequence ID" value="MDL5034615.1"/>
    <property type="molecule type" value="Genomic_DNA"/>
</dbReference>
<proteinExistence type="predicted"/>
<protein>
    <submittedName>
        <fullName evidence="1">Uncharacterized protein</fullName>
    </submittedName>
</protein>
<keyword evidence="2" id="KW-1185">Reference proteome</keyword>